<evidence type="ECO:0000313" key="2">
    <source>
        <dbReference type="EMBL" id="SEH91913.1"/>
    </source>
</evidence>
<dbReference type="InterPro" id="IPR013429">
    <property type="entry name" value="Regulatory_FmdB_Zinc_ribbon"/>
</dbReference>
<keyword evidence="3" id="KW-1185">Reference proteome</keyword>
<dbReference type="SMART" id="SM00834">
    <property type="entry name" value="CxxC_CXXC_SSSS"/>
    <property type="match status" value="1"/>
</dbReference>
<evidence type="ECO:0000313" key="3">
    <source>
        <dbReference type="Proteomes" id="UP000176204"/>
    </source>
</evidence>
<feature type="domain" description="Putative regulatory protein FmdB zinc ribbon" evidence="1">
    <location>
        <begin position="1"/>
        <end position="51"/>
    </location>
</feature>
<dbReference type="OrthoDB" id="215655at2"/>
<dbReference type="STRING" id="1679444.PYTT_1718"/>
<protein>
    <submittedName>
        <fullName evidence="2">Putative regulatory protein fmdb zinc ribbon domain</fullName>
    </submittedName>
</protein>
<dbReference type="RefSeq" id="WP_067777694.1">
    <property type="nucleotide sequence ID" value="NZ_LIGX01000041.1"/>
</dbReference>
<gene>
    <name evidence="2" type="ORF">PYTT_1718</name>
</gene>
<reference evidence="3" key="1">
    <citation type="submission" date="2016-09" db="EMBL/GenBank/DDBJ databases">
        <authorList>
            <person name="Koehorst J."/>
        </authorList>
    </citation>
    <scope>NUCLEOTIDE SEQUENCE [LARGE SCALE GENOMIC DNA]</scope>
</reference>
<organism evidence="2 3">
    <name type="scientific">Akkermansia glycaniphila</name>
    <dbReference type="NCBI Taxonomy" id="1679444"/>
    <lineage>
        <taxon>Bacteria</taxon>
        <taxon>Pseudomonadati</taxon>
        <taxon>Verrucomicrobiota</taxon>
        <taxon>Verrucomicrobiia</taxon>
        <taxon>Verrucomicrobiales</taxon>
        <taxon>Akkermansiaceae</taxon>
        <taxon>Akkermansia</taxon>
    </lineage>
</organism>
<dbReference type="KEGG" id="agl:PYTT_1718"/>
<accession>A0A1C7P8Y3</accession>
<dbReference type="Proteomes" id="UP000176204">
    <property type="component" value="Chromosome I"/>
</dbReference>
<evidence type="ECO:0000259" key="1">
    <source>
        <dbReference type="SMART" id="SM00834"/>
    </source>
</evidence>
<proteinExistence type="predicted"/>
<sequence length="86" mass="10026">MPIYEYISEHPEDPEQSCPVCRKVFELRRPIDREPLEKCLMCKHPVRKVISRVNIPEITKPLSVTDAKKAGFTVLEKRDTGVYEKL</sequence>
<dbReference type="EMBL" id="LT629973">
    <property type="protein sequence ID" value="SEH91913.1"/>
    <property type="molecule type" value="Genomic_DNA"/>
</dbReference>
<dbReference type="AlphaFoldDB" id="A0A1C7P8Y3"/>
<name>A0A1C7P8Y3_9BACT</name>